<dbReference type="PANTHER" id="PTHR32089:SF112">
    <property type="entry name" value="LYSOZYME-LIKE PROTEIN-RELATED"/>
    <property type="match status" value="1"/>
</dbReference>
<dbReference type="GO" id="GO:0006935">
    <property type="term" value="P:chemotaxis"/>
    <property type="evidence" value="ECO:0007669"/>
    <property type="project" value="InterPro"/>
</dbReference>
<proteinExistence type="inferred from homology"/>
<dbReference type="AlphaFoldDB" id="A0A1M5ZUU1"/>
<keyword evidence="4" id="KW-0472">Membrane</keyword>
<dbReference type="GO" id="GO:0016020">
    <property type="term" value="C:membrane"/>
    <property type="evidence" value="ECO:0007669"/>
    <property type="project" value="InterPro"/>
</dbReference>
<evidence type="ECO:0000256" key="4">
    <source>
        <dbReference type="SAM" id="Phobius"/>
    </source>
</evidence>
<dbReference type="Pfam" id="PF00015">
    <property type="entry name" value="MCPsignal"/>
    <property type="match status" value="1"/>
</dbReference>
<dbReference type="PANTHER" id="PTHR32089">
    <property type="entry name" value="METHYL-ACCEPTING CHEMOTAXIS PROTEIN MCPB"/>
    <property type="match status" value="1"/>
</dbReference>
<protein>
    <submittedName>
        <fullName evidence="6">Methyl-accepting chemotaxis protein</fullName>
    </submittedName>
</protein>
<sequence length="438" mass="47593">MKNSKKSMILLWIGSTFAIILIQAVFNYLRGMAMLKDLGYFNAESGIGLRNITVSSLLLSILVAIIFYVCFMIISNKKNNKSINKENEEEKLQVQKISDISKAKNNDEALEICRELNSSTEEVSVSISELSNFTESQAVSIEQLSASMEEMSSGIEQTAENIQQASNFVSTIHATISVLTDSIAEVAEAAEVLTKESGNARVAVSDGNEIITTAISEMNNVSTRIRDLADSILVLGKSAEEIGKIIEVIKNIANQTNMLSLNASIEAARAGEYGRGFAVVARSIKELSDRSKDATTSIGDIIRKIQLDIKEAVDKSNKGLEELETGMSLVKASGDSISKILSVVDKTNQYAVSVTESTRLQDESRREVMESVDELTSVVQEISATTMEESASIQQIASGVEEVKGCIEELAAGTEEITTVTSAISGRWKELMVLLDEK</sequence>
<keyword evidence="1 3" id="KW-0807">Transducer</keyword>
<evidence type="ECO:0000256" key="3">
    <source>
        <dbReference type="PROSITE-ProRule" id="PRU00284"/>
    </source>
</evidence>
<dbReference type="Proteomes" id="UP000184241">
    <property type="component" value="Unassembled WGS sequence"/>
</dbReference>
<evidence type="ECO:0000259" key="5">
    <source>
        <dbReference type="PROSITE" id="PS50111"/>
    </source>
</evidence>
<dbReference type="PRINTS" id="PR00260">
    <property type="entry name" value="CHEMTRNSDUCR"/>
</dbReference>
<keyword evidence="4" id="KW-1133">Transmembrane helix</keyword>
<dbReference type="InterPro" id="IPR004090">
    <property type="entry name" value="Chemotax_Me-accpt_rcpt"/>
</dbReference>
<feature type="transmembrane region" description="Helical" evidence="4">
    <location>
        <begin position="49"/>
        <end position="74"/>
    </location>
</feature>
<evidence type="ECO:0000313" key="6">
    <source>
        <dbReference type="EMBL" id="SHI28041.1"/>
    </source>
</evidence>
<evidence type="ECO:0000256" key="2">
    <source>
        <dbReference type="ARBA" id="ARBA00029447"/>
    </source>
</evidence>
<dbReference type="GO" id="GO:0007165">
    <property type="term" value="P:signal transduction"/>
    <property type="evidence" value="ECO:0007669"/>
    <property type="project" value="UniProtKB-KW"/>
</dbReference>
<dbReference type="InterPro" id="IPR004089">
    <property type="entry name" value="MCPsignal_dom"/>
</dbReference>
<keyword evidence="4" id="KW-0812">Transmembrane</keyword>
<gene>
    <name evidence="6" type="ORF">SAMN02745941_03435</name>
</gene>
<organism evidence="6 7">
    <name type="scientific">Clostridium intestinale DSM 6191</name>
    <dbReference type="NCBI Taxonomy" id="1121320"/>
    <lineage>
        <taxon>Bacteria</taxon>
        <taxon>Bacillati</taxon>
        <taxon>Bacillota</taxon>
        <taxon>Clostridia</taxon>
        <taxon>Eubacteriales</taxon>
        <taxon>Clostridiaceae</taxon>
        <taxon>Clostridium</taxon>
    </lineage>
</organism>
<comment type="similarity">
    <text evidence="2">Belongs to the methyl-accepting chemotaxis (MCP) protein family.</text>
</comment>
<dbReference type="SMART" id="SM00283">
    <property type="entry name" value="MA"/>
    <property type="match status" value="1"/>
</dbReference>
<dbReference type="EMBL" id="FQXU01000011">
    <property type="protein sequence ID" value="SHI28041.1"/>
    <property type="molecule type" value="Genomic_DNA"/>
</dbReference>
<name>A0A1M5ZUU1_9CLOT</name>
<dbReference type="GO" id="GO:0004888">
    <property type="term" value="F:transmembrane signaling receptor activity"/>
    <property type="evidence" value="ECO:0007669"/>
    <property type="project" value="InterPro"/>
</dbReference>
<dbReference type="SUPFAM" id="SSF58104">
    <property type="entry name" value="Methyl-accepting chemotaxis protein (MCP) signaling domain"/>
    <property type="match status" value="2"/>
</dbReference>
<dbReference type="PROSITE" id="PS50111">
    <property type="entry name" value="CHEMOTAXIS_TRANSDUC_2"/>
    <property type="match status" value="1"/>
</dbReference>
<evidence type="ECO:0000256" key="1">
    <source>
        <dbReference type="ARBA" id="ARBA00023224"/>
    </source>
</evidence>
<dbReference type="RefSeq" id="WP_073021455.1">
    <property type="nucleotide sequence ID" value="NZ_FQXU01000011.1"/>
</dbReference>
<feature type="transmembrane region" description="Helical" evidence="4">
    <location>
        <begin position="9"/>
        <end position="29"/>
    </location>
</feature>
<evidence type="ECO:0000313" key="7">
    <source>
        <dbReference type="Proteomes" id="UP000184241"/>
    </source>
</evidence>
<reference evidence="6 7" key="1">
    <citation type="submission" date="2016-11" db="EMBL/GenBank/DDBJ databases">
        <authorList>
            <person name="Jaros S."/>
            <person name="Januszkiewicz K."/>
            <person name="Wedrychowicz H."/>
        </authorList>
    </citation>
    <scope>NUCLEOTIDE SEQUENCE [LARGE SCALE GENOMIC DNA]</scope>
    <source>
        <strain evidence="6 7">DSM 6191</strain>
    </source>
</reference>
<dbReference type="Gene3D" id="1.10.287.950">
    <property type="entry name" value="Methyl-accepting chemotaxis protein"/>
    <property type="match status" value="1"/>
</dbReference>
<accession>A0A1M5ZUU1</accession>
<feature type="domain" description="Methyl-accepting transducer" evidence="5">
    <location>
        <begin position="112"/>
        <end position="376"/>
    </location>
</feature>